<proteinExistence type="predicted"/>
<accession>A0A0K6GD55</accession>
<feature type="compositionally biased region" description="Basic residues" evidence="1">
    <location>
        <begin position="593"/>
        <end position="604"/>
    </location>
</feature>
<feature type="region of interest" description="Disordered" evidence="1">
    <location>
        <begin position="315"/>
        <end position="370"/>
    </location>
</feature>
<dbReference type="EMBL" id="CYGV01001701">
    <property type="protein sequence ID" value="CUA76528.1"/>
    <property type="molecule type" value="Genomic_DNA"/>
</dbReference>
<evidence type="ECO:0000313" key="3">
    <source>
        <dbReference type="Proteomes" id="UP000044841"/>
    </source>
</evidence>
<feature type="compositionally biased region" description="Pro residues" evidence="1">
    <location>
        <begin position="391"/>
        <end position="405"/>
    </location>
</feature>
<sequence length="663" mass="71310">MPPNRRLNNILARATTVRSSTMLQNSNVPAAVFHDPTPTLAPATNIQVINPTDAGYSLTANAQTTRPVQIPTRQPFNLIYGPRPIGTAGRDNFPLKELLGLNTYEYLLCLKTMRNVSYSCGIDDTLALSYQEDHKLYHAYNKFIEVLPEFKGFQDRYWAPRAFMYVTLKSSSVAWRRNNPESTAARSAARAMEKTAIKAAALSKKVKRPRGRPKGKGKAKNNAAAPPATVENLAINLDEVADDFGNMSLEPEIAGGLANMSIDARANEDDDYVAPNQPFFNSDLSSGPYATSTPLILTRLAQTVDRSVRTAIGDNTRQDAVGTGHVHLPNYTYAPHSTLNTDRGTNEHPTSQLNGADGLTQATGIPDRLPNTSIASAQAFDSSLTHNSSSHPPPIPHSSRPPPIPYGSRPSSVYSNSFSQLVTPNSDSLPPSTNSRDPTPNTASRHSSRDTTLGSRYLPDTTRVEMARPVIVDLGLHASFAQNTSRTRTDSPALLRSRAPASIVALSGDTRAGAYTRAAEESNHPLAAFDEGELSDAPSATASNKPVVSDIETMATTTAPKKAPKKNGRKKVQSVLPDKELPEEQPEAGTTRGRGRGRGRTRARGRGEHHGHVEDPGLDDGHTHNVDNGHGRARGRARGGRARGGSRACGGGRTQGEPGVDTE</sequence>
<dbReference type="AlphaFoldDB" id="A0A0K6GD55"/>
<feature type="region of interest" description="Disordered" evidence="1">
    <location>
        <begin position="556"/>
        <end position="663"/>
    </location>
</feature>
<feature type="region of interest" description="Disordered" evidence="1">
    <location>
        <begin position="203"/>
        <end position="225"/>
    </location>
</feature>
<feature type="region of interest" description="Disordered" evidence="1">
    <location>
        <begin position="383"/>
        <end position="460"/>
    </location>
</feature>
<feature type="compositionally biased region" description="Basic and acidic residues" evidence="1">
    <location>
        <begin position="605"/>
        <end position="630"/>
    </location>
</feature>
<keyword evidence="3" id="KW-1185">Reference proteome</keyword>
<gene>
    <name evidence="2" type="ORF">RSOLAG22IIIB_12334</name>
</gene>
<feature type="compositionally biased region" description="Basic residues" evidence="1">
    <location>
        <begin position="204"/>
        <end position="219"/>
    </location>
</feature>
<feature type="compositionally biased region" description="Polar residues" evidence="1">
    <location>
        <begin position="409"/>
        <end position="454"/>
    </location>
</feature>
<evidence type="ECO:0000313" key="2">
    <source>
        <dbReference type="EMBL" id="CUA76528.1"/>
    </source>
</evidence>
<protein>
    <submittedName>
        <fullName evidence="2">Uncharacterized protein</fullName>
    </submittedName>
</protein>
<reference evidence="2 3" key="1">
    <citation type="submission" date="2015-07" db="EMBL/GenBank/DDBJ databases">
        <authorList>
            <person name="Noorani M."/>
        </authorList>
    </citation>
    <scope>NUCLEOTIDE SEQUENCE [LARGE SCALE GENOMIC DNA]</scope>
    <source>
        <strain evidence="2">BBA 69670</strain>
    </source>
</reference>
<evidence type="ECO:0000256" key="1">
    <source>
        <dbReference type="SAM" id="MobiDB-lite"/>
    </source>
</evidence>
<organism evidence="2 3">
    <name type="scientific">Rhizoctonia solani</name>
    <dbReference type="NCBI Taxonomy" id="456999"/>
    <lineage>
        <taxon>Eukaryota</taxon>
        <taxon>Fungi</taxon>
        <taxon>Dikarya</taxon>
        <taxon>Basidiomycota</taxon>
        <taxon>Agaricomycotina</taxon>
        <taxon>Agaricomycetes</taxon>
        <taxon>Cantharellales</taxon>
        <taxon>Ceratobasidiaceae</taxon>
        <taxon>Rhizoctonia</taxon>
    </lineage>
</organism>
<name>A0A0K6GD55_9AGAM</name>
<dbReference type="Proteomes" id="UP000044841">
    <property type="component" value="Unassembled WGS sequence"/>
</dbReference>
<feature type="compositionally biased region" description="Basic residues" evidence="1">
    <location>
        <begin position="562"/>
        <end position="572"/>
    </location>
</feature>
<feature type="compositionally biased region" description="Polar residues" evidence="1">
    <location>
        <begin position="335"/>
        <end position="354"/>
    </location>
</feature>
<feature type="compositionally biased region" description="Basic residues" evidence="1">
    <location>
        <begin position="631"/>
        <end position="641"/>
    </location>
</feature>